<dbReference type="PANTHER" id="PTHR13604">
    <property type="entry name" value="DC12-RELATED"/>
    <property type="match status" value="1"/>
</dbReference>
<organism evidence="9 10">
    <name type="scientific">Urbifossiella limnaea</name>
    <dbReference type="NCBI Taxonomy" id="2528023"/>
    <lineage>
        <taxon>Bacteria</taxon>
        <taxon>Pseudomonadati</taxon>
        <taxon>Planctomycetota</taxon>
        <taxon>Planctomycetia</taxon>
        <taxon>Gemmatales</taxon>
        <taxon>Gemmataceae</taxon>
        <taxon>Urbifossiella</taxon>
    </lineage>
</organism>
<evidence type="ECO:0000256" key="1">
    <source>
        <dbReference type="ARBA" id="ARBA00008136"/>
    </source>
</evidence>
<accession>A0A517XW23</accession>
<keyword evidence="7" id="KW-0456">Lyase</keyword>
<dbReference type="EC" id="3.4.-.-" evidence="8"/>
<dbReference type="Pfam" id="PF02586">
    <property type="entry name" value="SRAP"/>
    <property type="match status" value="1"/>
</dbReference>
<evidence type="ECO:0000256" key="3">
    <source>
        <dbReference type="ARBA" id="ARBA00022763"/>
    </source>
</evidence>
<evidence type="ECO:0000256" key="6">
    <source>
        <dbReference type="ARBA" id="ARBA00023125"/>
    </source>
</evidence>
<dbReference type="GO" id="GO:0016829">
    <property type="term" value="F:lyase activity"/>
    <property type="evidence" value="ECO:0007669"/>
    <property type="project" value="UniProtKB-KW"/>
</dbReference>
<dbReference type="EMBL" id="CP036273">
    <property type="protein sequence ID" value="QDU21710.1"/>
    <property type="molecule type" value="Genomic_DNA"/>
</dbReference>
<reference evidence="9 10" key="1">
    <citation type="submission" date="2019-02" db="EMBL/GenBank/DDBJ databases">
        <title>Deep-cultivation of Planctomycetes and their phenomic and genomic characterization uncovers novel biology.</title>
        <authorList>
            <person name="Wiegand S."/>
            <person name="Jogler M."/>
            <person name="Boedeker C."/>
            <person name="Pinto D."/>
            <person name="Vollmers J."/>
            <person name="Rivas-Marin E."/>
            <person name="Kohn T."/>
            <person name="Peeters S.H."/>
            <person name="Heuer A."/>
            <person name="Rast P."/>
            <person name="Oberbeckmann S."/>
            <person name="Bunk B."/>
            <person name="Jeske O."/>
            <person name="Meyerdierks A."/>
            <person name="Storesund J.E."/>
            <person name="Kallscheuer N."/>
            <person name="Luecker S."/>
            <person name="Lage O.M."/>
            <person name="Pohl T."/>
            <person name="Merkel B.J."/>
            <person name="Hornburger P."/>
            <person name="Mueller R.-W."/>
            <person name="Bruemmer F."/>
            <person name="Labrenz M."/>
            <person name="Spormann A.M."/>
            <person name="Op den Camp H."/>
            <person name="Overmann J."/>
            <person name="Amann R."/>
            <person name="Jetten M.S.M."/>
            <person name="Mascher T."/>
            <person name="Medema M.H."/>
            <person name="Devos D.P."/>
            <person name="Kaster A.-K."/>
            <person name="Ovreas L."/>
            <person name="Rohde M."/>
            <person name="Galperin M.Y."/>
            <person name="Jogler C."/>
        </authorList>
    </citation>
    <scope>NUCLEOTIDE SEQUENCE [LARGE SCALE GENOMIC DNA]</scope>
    <source>
        <strain evidence="9 10">ETA_A1</strain>
    </source>
</reference>
<keyword evidence="3" id="KW-0227">DNA damage</keyword>
<dbReference type="Gene3D" id="3.90.1680.10">
    <property type="entry name" value="SOS response associated peptidase-like"/>
    <property type="match status" value="1"/>
</dbReference>
<evidence type="ECO:0000256" key="8">
    <source>
        <dbReference type="RuleBase" id="RU364100"/>
    </source>
</evidence>
<evidence type="ECO:0000256" key="5">
    <source>
        <dbReference type="ARBA" id="ARBA00023124"/>
    </source>
</evidence>
<sequence>MCGRYTLSSRPEDIARTFDLYQQPDLLPRYNVAPAQLVAVVALKGDGKTRGLAQLRWGFVPYWANDPNSGPRPINARAETVAYKPPFDHAFRERRCLIPADGFFEWAKVGTKKVGHHLRLKAGGVMAFAGVWDVWKAEGRPTLATCAIITVAANELVKPFHDRMPAVITPEKFDLWMGFDTPARDLLGALAPLPAEQLEVVRVGPAVNKVTNDTPACVAPAA</sequence>
<dbReference type="KEGG" id="uli:ETAA1_36830"/>
<keyword evidence="6" id="KW-0238">DNA-binding</keyword>
<dbReference type="InterPro" id="IPR036590">
    <property type="entry name" value="SRAP-like"/>
</dbReference>
<proteinExistence type="inferred from homology"/>
<evidence type="ECO:0000313" key="9">
    <source>
        <dbReference type="EMBL" id="QDU21710.1"/>
    </source>
</evidence>
<comment type="similarity">
    <text evidence="1 8">Belongs to the SOS response-associated peptidase family.</text>
</comment>
<evidence type="ECO:0000313" key="10">
    <source>
        <dbReference type="Proteomes" id="UP000319576"/>
    </source>
</evidence>
<dbReference type="GO" id="GO:0106300">
    <property type="term" value="P:protein-DNA covalent cross-linking repair"/>
    <property type="evidence" value="ECO:0007669"/>
    <property type="project" value="InterPro"/>
</dbReference>
<keyword evidence="5" id="KW-0190">Covalent protein-DNA linkage</keyword>
<dbReference type="GO" id="GO:0008233">
    <property type="term" value="F:peptidase activity"/>
    <property type="evidence" value="ECO:0007669"/>
    <property type="project" value="UniProtKB-KW"/>
</dbReference>
<evidence type="ECO:0000256" key="2">
    <source>
        <dbReference type="ARBA" id="ARBA00022670"/>
    </source>
</evidence>
<keyword evidence="4 8" id="KW-0378">Hydrolase</keyword>
<protein>
    <recommendedName>
        <fullName evidence="8">Abasic site processing protein</fullName>
        <ecNumber evidence="8">3.4.-.-</ecNumber>
    </recommendedName>
</protein>
<evidence type="ECO:0000256" key="7">
    <source>
        <dbReference type="ARBA" id="ARBA00023239"/>
    </source>
</evidence>
<dbReference type="AlphaFoldDB" id="A0A517XW23"/>
<dbReference type="SUPFAM" id="SSF143081">
    <property type="entry name" value="BB1717-like"/>
    <property type="match status" value="1"/>
</dbReference>
<dbReference type="GO" id="GO:0006508">
    <property type="term" value="P:proteolysis"/>
    <property type="evidence" value="ECO:0007669"/>
    <property type="project" value="UniProtKB-KW"/>
</dbReference>
<gene>
    <name evidence="9" type="primary">yedK_2</name>
    <name evidence="9" type="ORF">ETAA1_36830</name>
</gene>
<keyword evidence="10" id="KW-1185">Reference proteome</keyword>
<evidence type="ECO:0000256" key="4">
    <source>
        <dbReference type="ARBA" id="ARBA00022801"/>
    </source>
</evidence>
<keyword evidence="2 8" id="KW-0645">Protease</keyword>
<dbReference type="OrthoDB" id="9782620at2"/>
<dbReference type="PANTHER" id="PTHR13604:SF0">
    <property type="entry name" value="ABASIC SITE PROCESSING PROTEIN HMCES"/>
    <property type="match status" value="1"/>
</dbReference>
<dbReference type="InterPro" id="IPR003738">
    <property type="entry name" value="SRAP"/>
</dbReference>
<dbReference type="GO" id="GO:0003697">
    <property type="term" value="F:single-stranded DNA binding"/>
    <property type="evidence" value="ECO:0007669"/>
    <property type="project" value="InterPro"/>
</dbReference>
<name>A0A517XW23_9BACT</name>
<dbReference type="Proteomes" id="UP000319576">
    <property type="component" value="Chromosome"/>
</dbReference>
<dbReference type="RefSeq" id="WP_145240856.1">
    <property type="nucleotide sequence ID" value="NZ_CP036273.1"/>
</dbReference>